<dbReference type="EMBL" id="MN732867">
    <property type="protein sequence ID" value="QGZ16277.1"/>
    <property type="molecule type" value="Genomic_DNA"/>
</dbReference>
<keyword evidence="3" id="KW-1185">Reference proteome</keyword>
<name>A0A6B9JIA0_9CAUD</name>
<evidence type="ECO:0000313" key="2">
    <source>
        <dbReference type="EMBL" id="QGZ16277.1"/>
    </source>
</evidence>
<proteinExistence type="predicted"/>
<reference evidence="2 3" key="1">
    <citation type="submission" date="2019-11" db="EMBL/GenBank/DDBJ databases">
        <title>Characterization of a new Erwinia amylovora bacteriophage.</title>
        <authorList>
            <person name="Valentovich L.N."/>
            <person name="Akhremchuk A.E."/>
            <person name="Besarab N.V."/>
            <person name="Lagonenko A.L."/>
        </authorList>
    </citation>
    <scope>NUCLEOTIDE SEQUENCE [LARGE SCALE GENOMIC DNA]</scope>
</reference>
<organism evidence="2 3">
    <name type="scientific">Erwinia phage Hena1</name>
    <dbReference type="NCBI Taxonomy" id="2678601"/>
    <lineage>
        <taxon>Viruses</taxon>
        <taxon>Duplodnaviria</taxon>
        <taxon>Heunggongvirae</taxon>
        <taxon>Uroviricota</taxon>
        <taxon>Caudoviricetes</taxon>
        <taxon>Vequintavirinae</taxon>
        <taxon>Henunavirus</taxon>
        <taxon>Henunavirus hena1</taxon>
    </lineage>
</organism>
<protein>
    <submittedName>
        <fullName evidence="2">Uncharacterized protein</fullName>
    </submittedName>
</protein>
<keyword evidence="1" id="KW-0175">Coiled coil</keyword>
<feature type="coiled-coil region" evidence="1">
    <location>
        <begin position="155"/>
        <end position="182"/>
    </location>
</feature>
<dbReference type="Proteomes" id="UP000433183">
    <property type="component" value="Segment"/>
</dbReference>
<accession>A0A6B9JIA0</accession>
<sequence length="203" mass="21939">MSDTKTVVSVTERATKAVTAAAGNLTKVVLELQTLAEGSEQISQEIQFKQKELSQIDTQYDEKLAEAKSVLKIKTLENEDAVVNNILKARGLVSINPQEVNQLRTDLAVALDSNEDAVNSAVSSAQASSARELQARLATQESTHKIAVAELNAGNSAKDSRIKDLEAQVTELRDQIKAERDTRLEIAKADANRAAVVVQTGKQ</sequence>
<gene>
    <name evidence="2" type="ORF">Hena1_01030</name>
</gene>
<evidence type="ECO:0000313" key="3">
    <source>
        <dbReference type="Proteomes" id="UP000433183"/>
    </source>
</evidence>
<evidence type="ECO:0000256" key="1">
    <source>
        <dbReference type="SAM" id="Coils"/>
    </source>
</evidence>